<keyword evidence="1" id="KW-0863">Zinc-finger</keyword>
<feature type="compositionally biased region" description="Basic and acidic residues" evidence="2">
    <location>
        <begin position="1"/>
        <end position="16"/>
    </location>
</feature>
<keyword evidence="1" id="KW-0479">Metal-binding</keyword>
<dbReference type="PROSITE" id="PS50157">
    <property type="entry name" value="ZINC_FINGER_C2H2_2"/>
    <property type="match status" value="2"/>
</dbReference>
<keyword evidence="1" id="KW-0862">Zinc</keyword>
<evidence type="ECO:0000259" key="3">
    <source>
        <dbReference type="PROSITE" id="PS50157"/>
    </source>
</evidence>
<protein>
    <recommendedName>
        <fullName evidence="3">C2H2-type domain-containing protein</fullName>
    </recommendedName>
</protein>
<evidence type="ECO:0000313" key="4">
    <source>
        <dbReference type="EMBL" id="KAK7538693.1"/>
    </source>
</evidence>
<feature type="compositionally biased region" description="Polar residues" evidence="2">
    <location>
        <begin position="224"/>
        <end position="241"/>
    </location>
</feature>
<feature type="compositionally biased region" description="Polar residues" evidence="2">
    <location>
        <begin position="190"/>
        <end position="208"/>
    </location>
</feature>
<organism evidence="4 5">
    <name type="scientific">Phyllosticta citribraziliensis</name>
    <dbReference type="NCBI Taxonomy" id="989973"/>
    <lineage>
        <taxon>Eukaryota</taxon>
        <taxon>Fungi</taxon>
        <taxon>Dikarya</taxon>
        <taxon>Ascomycota</taxon>
        <taxon>Pezizomycotina</taxon>
        <taxon>Dothideomycetes</taxon>
        <taxon>Dothideomycetes incertae sedis</taxon>
        <taxon>Botryosphaeriales</taxon>
        <taxon>Phyllostictaceae</taxon>
        <taxon>Phyllosticta</taxon>
    </lineage>
</organism>
<feature type="compositionally biased region" description="Low complexity" evidence="2">
    <location>
        <begin position="41"/>
        <end position="51"/>
    </location>
</feature>
<name>A0ABR1LU49_9PEZI</name>
<gene>
    <name evidence="4" type="ORF">J3D65DRAFT_602677</name>
</gene>
<keyword evidence="5" id="KW-1185">Reference proteome</keyword>
<dbReference type="PROSITE" id="PS00028">
    <property type="entry name" value="ZINC_FINGER_C2H2_1"/>
    <property type="match status" value="2"/>
</dbReference>
<feature type="compositionally biased region" description="Basic and acidic residues" evidence="2">
    <location>
        <begin position="211"/>
        <end position="223"/>
    </location>
</feature>
<evidence type="ECO:0000256" key="1">
    <source>
        <dbReference type="PROSITE-ProRule" id="PRU00042"/>
    </source>
</evidence>
<accession>A0ABR1LU49</accession>
<dbReference type="RefSeq" id="XP_066656380.1">
    <property type="nucleotide sequence ID" value="XM_066798141.1"/>
</dbReference>
<proteinExistence type="predicted"/>
<sequence length="353" mass="38246">MPRKRSSDQRPRDRRPSGGLLENPEFSMQNLTNHGQDNFLTATAATTAAEAPSGLQDNPLPVVPNWEEEAQAYGNFQQSWQPAPAGYTPATHYGEPAPQVQATPYNHPAQYAEYTSFGQLTQDPPISFGQPTQYNVPYNAPYNAPSNAPSAYLHAQLVPLYDPPPYNTPTPYNMATSHAQPDPNLQATANLQLTPSGQPNPYIQQEGANSHGHEHGQVEHDPSQDASANLQHGQNDVQQGVNEEGGGNRQRRRRRARAARAATRGATRGARGSRAAGGARGAGAASGASGARDVIPCPHCDKTFEHKTSQVRHAKSAHNNNPNRSVCRICGKTFGRNDTMIRHLRDKHDGALP</sequence>
<dbReference type="InterPro" id="IPR013087">
    <property type="entry name" value="Znf_C2H2_type"/>
</dbReference>
<evidence type="ECO:0000313" key="5">
    <source>
        <dbReference type="Proteomes" id="UP001360953"/>
    </source>
</evidence>
<feature type="region of interest" description="Disordered" evidence="2">
    <location>
        <begin position="190"/>
        <end position="291"/>
    </location>
</feature>
<evidence type="ECO:0000256" key="2">
    <source>
        <dbReference type="SAM" id="MobiDB-lite"/>
    </source>
</evidence>
<feature type="domain" description="C2H2-type" evidence="3">
    <location>
        <begin position="325"/>
        <end position="353"/>
    </location>
</feature>
<feature type="compositionally biased region" description="Basic residues" evidence="2">
    <location>
        <begin position="249"/>
        <end position="258"/>
    </location>
</feature>
<dbReference type="InterPro" id="IPR008598">
    <property type="entry name" value="Di19_Zn-bd"/>
</dbReference>
<dbReference type="SUPFAM" id="SSF57667">
    <property type="entry name" value="beta-beta-alpha zinc fingers"/>
    <property type="match status" value="1"/>
</dbReference>
<dbReference type="InterPro" id="IPR036236">
    <property type="entry name" value="Znf_C2H2_sf"/>
</dbReference>
<reference evidence="4 5" key="1">
    <citation type="submission" date="2024-04" db="EMBL/GenBank/DDBJ databases">
        <title>Phyllosticta paracitricarpa is synonymous to the EU quarantine fungus P. citricarpa based on phylogenomic analyses.</title>
        <authorList>
            <consortium name="Lawrence Berkeley National Laboratory"/>
            <person name="Van ingen-buijs V.A."/>
            <person name="Van westerhoven A.C."/>
            <person name="Haridas S."/>
            <person name="Skiadas P."/>
            <person name="Martin F."/>
            <person name="Groenewald J.Z."/>
            <person name="Crous P.W."/>
            <person name="Seidl M.F."/>
        </authorList>
    </citation>
    <scope>NUCLEOTIDE SEQUENCE [LARGE SCALE GENOMIC DNA]</scope>
    <source>
        <strain evidence="4 5">CPC 17464</strain>
    </source>
</reference>
<feature type="compositionally biased region" description="Low complexity" evidence="2">
    <location>
        <begin position="259"/>
        <end position="291"/>
    </location>
</feature>
<feature type="domain" description="C2H2-type" evidence="3">
    <location>
        <begin position="295"/>
        <end position="323"/>
    </location>
</feature>
<dbReference type="GeneID" id="92031047"/>
<dbReference type="Proteomes" id="UP001360953">
    <property type="component" value="Unassembled WGS sequence"/>
</dbReference>
<dbReference type="Gene3D" id="3.30.160.60">
    <property type="entry name" value="Classic Zinc Finger"/>
    <property type="match status" value="1"/>
</dbReference>
<feature type="compositionally biased region" description="Polar residues" evidence="2">
    <location>
        <begin position="26"/>
        <end position="40"/>
    </location>
</feature>
<feature type="region of interest" description="Disordered" evidence="2">
    <location>
        <begin position="1"/>
        <end position="60"/>
    </location>
</feature>
<dbReference type="EMBL" id="JBBPEH010000005">
    <property type="protein sequence ID" value="KAK7538693.1"/>
    <property type="molecule type" value="Genomic_DNA"/>
</dbReference>
<dbReference type="SMART" id="SM00355">
    <property type="entry name" value="ZnF_C2H2"/>
    <property type="match status" value="2"/>
</dbReference>
<comment type="caution">
    <text evidence="4">The sequence shown here is derived from an EMBL/GenBank/DDBJ whole genome shotgun (WGS) entry which is preliminary data.</text>
</comment>
<dbReference type="Pfam" id="PF05605">
    <property type="entry name" value="zf-Di19"/>
    <property type="match status" value="1"/>
</dbReference>